<feature type="region of interest" description="Disordered" evidence="1">
    <location>
        <begin position="514"/>
        <end position="537"/>
    </location>
</feature>
<feature type="compositionally biased region" description="Polar residues" evidence="1">
    <location>
        <begin position="520"/>
        <end position="537"/>
    </location>
</feature>
<reference evidence="2" key="1">
    <citation type="submission" date="2023-07" db="EMBL/GenBank/DDBJ databases">
        <title>Chromosome-level genome assembly of Artemia franciscana.</title>
        <authorList>
            <person name="Jo E."/>
        </authorList>
    </citation>
    <scope>NUCLEOTIDE SEQUENCE</scope>
    <source>
        <tissue evidence="2">Whole body</tissue>
    </source>
</reference>
<feature type="compositionally biased region" description="Polar residues" evidence="1">
    <location>
        <begin position="313"/>
        <end position="327"/>
    </location>
</feature>
<protein>
    <submittedName>
        <fullName evidence="2">Uncharacterized protein</fullName>
    </submittedName>
</protein>
<evidence type="ECO:0000256" key="1">
    <source>
        <dbReference type="SAM" id="MobiDB-lite"/>
    </source>
</evidence>
<organism evidence="2 3">
    <name type="scientific">Artemia franciscana</name>
    <name type="common">Brine shrimp</name>
    <name type="synonym">Artemia sanfranciscana</name>
    <dbReference type="NCBI Taxonomy" id="6661"/>
    <lineage>
        <taxon>Eukaryota</taxon>
        <taxon>Metazoa</taxon>
        <taxon>Ecdysozoa</taxon>
        <taxon>Arthropoda</taxon>
        <taxon>Crustacea</taxon>
        <taxon>Branchiopoda</taxon>
        <taxon>Anostraca</taxon>
        <taxon>Artemiidae</taxon>
        <taxon>Artemia</taxon>
    </lineage>
</organism>
<comment type="caution">
    <text evidence="2">The sequence shown here is derived from an EMBL/GenBank/DDBJ whole genome shotgun (WGS) entry which is preliminary data.</text>
</comment>
<gene>
    <name evidence="2" type="ORF">QYM36_008096</name>
</gene>
<dbReference type="Proteomes" id="UP001187531">
    <property type="component" value="Unassembled WGS sequence"/>
</dbReference>
<feature type="compositionally biased region" description="Basic and acidic residues" evidence="1">
    <location>
        <begin position="436"/>
        <end position="445"/>
    </location>
</feature>
<keyword evidence="3" id="KW-1185">Reference proteome</keyword>
<feature type="region of interest" description="Disordered" evidence="1">
    <location>
        <begin position="375"/>
        <end position="475"/>
    </location>
</feature>
<accession>A0AA88LHQ8</accession>
<sequence length="537" mass="59011">MFVLPRAKKARKMFPAFVQRMHFKQIFCFRSLLLVALFSLTNFGHACSNNNEDPFIQQEAQFRSAFPEIIQYYPKSHPYYNQRSIIETPLYYAGVETETGPIMVPVYSSGRIERQTQFGGAANIPVSGGPFPLQPAVQPVPQFNRPFRPRPIGGGANRPVSSGPFPLNQAPQVEDPNAGFVQSALRPFRISARQVESIVENMPQVEDPDAGSDDVITKKPIATPVLLGPVPINFMNLEDGNQKQNNVEEPVKVFPKTKPFPVPGTGFGHPRPVGEGILVPAHIAEQENVAHEGEIVARAAYPQRLTRPFPVPGTNTGIPRPVGTQTRPFPVRGNTAQAVALGPFPIGKRDTSSVLQEGLQSDTIKEFPKSKPFTVPNFIEPKPVGDGITPLKPVKNSENDESINEPTKKFPKTKPFAVPGSIEPKPAGEGFLVNDNSEKESITEKDSDDQEQPKATKVVDFPKTKPFHVPNVIEPKPVGQGIVVPVTLAETQSQADLVQELTQKEVKQPLLRPYPLNVEPENTNVMDSTETSLITDN</sequence>
<name>A0AA88LHQ8_ARTSF</name>
<dbReference type="EMBL" id="JAVRJZ010000001">
    <property type="protein sequence ID" value="KAK2727484.1"/>
    <property type="molecule type" value="Genomic_DNA"/>
</dbReference>
<evidence type="ECO:0000313" key="2">
    <source>
        <dbReference type="EMBL" id="KAK2727484.1"/>
    </source>
</evidence>
<proteinExistence type="predicted"/>
<feature type="region of interest" description="Disordered" evidence="1">
    <location>
        <begin position="307"/>
        <end position="330"/>
    </location>
</feature>
<dbReference type="AlphaFoldDB" id="A0AA88LHQ8"/>
<evidence type="ECO:0000313" key="3">
    <source>
        <dbReference type="Proteomes" id="UP001187531"/>
    </source>
</evidence>